<evidence type="ECO:0000313" key="9">
    <source>
        <dbReference type="Proteomes" id="UP001348641"/>
    </source>
</evidence>
<comment type="subcellular location">
    <subcellularLocation>
        <location evidence="1">Cell membrane</location>
        <topology evidence="1">Multi-pass membrane protein</topology>
    </subcellularLocation>
</comment>
<reference evidence="8 9" key="1">
    <citation type="submission" date="2023-07" db="EMBL/GenBank/DDBJ databases">
        <authorList>
            <person name="Girao M."/>
            <person name="Carvalho M.F."/>
        </authorList>
    </citation>
    <scope>NUCLEOTIDE SEQUENCE [LARGE SCALE GENOMIC DNA]</scope>
    <source>
        <strain evidence="8 9">66/93</strain>
    </source>
</reference>
<evidence type="ECO:0000256" key="4">
    <source>
        <dbReference type="ARBA" id="ARBA00022989"/>
    </source>
</evidence>
<organism evidence="8 9">
    <name type="scientific">Nocardiopsis tropica</name>
    <dbReference type="NCBI Taxonomy" id="109330"/>
    <lineage>
        <taxon>Bacteria</taxon>
        <taxon>Bacillati</taxon>
        <taxon>Actinomycetota</taxon>
        <taxon>Actinomycetes</taxon>
        <taxon>Streptosporangiales</taxon>
        <taxon>Nocardiopsidaceae</taxon>
        <taxon>Nocardiopsis</taxon>
    </lineage>
</organism>
<proteinExistence type="predicted"/>
<dbReference type="Proteomes" id="UP001348641">
    <property type="component" value="Unassembled WGS sequence"/>
</dbReference>
<gene>
    <name evidence="8" type="ORF">Q8A49_08780</name>
</gene>
<dbReference type="InterPro" id="IPR042094">
    <property type="entry name" value="T2SS_GspF_sf"/>
</dbReference>
<keyword evidence="2" id="KW-1003">Cell membrane</keyword>
<evidence type="ECO:0000256" key="5">
    <source>
        <dbReference type="ARBA" id="ARBA00023136"/>
    </source>
</evidence>
<name>A0ABU7KMR9_9ACTN</name>
<accession>A0ABU7KMR9</accession>
<dbReference type="InterPro" id="IPR018076">
    <property type="entry name" value="T2SS_GspF_dom"/>
</dbReference>
<feature type="transmembrane region" description="Helical" evidence="6">
    <location>
        <begin position="244"/>
        <end position="264"/>
    </location>
</feature>
<comment type="caution">
    <text evidence="8">The sequence shown here is derived from an EMBL/GenBank/DDBJ whole genome shotgun (WGS) entry which is preliminary data.</text>
</comment>
<evidence type="ECO:0000256" key="1">
    <source>
        <dbReference type="ARBA" id="ARBA00004651"/>
    </source>
</evidence>
<dbReference type="Pfam" id="PF00482">
    <property type="entry name" value="T2SSF"/>
    <property type="match status" value="1"/>
</dbReference>
<feature type="domain" description="Type II secretion system protein GspF" evidence="7">
    <location>
        <begin position="105"/>
        <end position="230"/>
    </location>
</feature>
<evidence type="ECO:0000256" key="2">
    <source>
        <dbReference type="ARBA" id="ARBA00022475"/>
    </source>
</evidence>
<evidence type="ECO:0000259" key="7">
    <source>
        <dbReference type="Pfam" id="PF00482"/>
    </source>
</evidence>
<protein>
    <submittedName>
        <fullName evidence="8">Type II secretion system F family protein</fullName>
    </submittedName>
</protein>
<feature type="transmembrane region" description="Helical" evidence="6">
    <location>
        <begin position="53"/>
        <end position="86"/>
    </location>
</feature>
<keyword evidence="3 6" id="KW-0812">Transmembrane</keyword>
<evidence type="ECO:0000256" key="6">
    <source>
        <dbReference type="SAM" id="Phobius"/>
    </source>
</evidence>
<dbReference type="RefSeq" id="WP_330157793.1">
    <property type="nucleotide sequence ID" value="NZ_BAAAJA010000072.1"/>
</dbReference>
<keyword evidence="5 6" id="KW-0472">Membrane</keyword>
<evidence type="ECO:0000313" key="8">
    <source>
        <dbReference type="EMBL" id="MEE2050591.1"/>
    </source>
</evidence>
<dbReference type="PANTHER" id="PTHR35007">
    <property type="entry name" value="INTEGRAL MEMBRANE PROTEIN-RELATED"/>
    <property type="match status" value="1"/>
</dbReference>
<dbReference type="EMBL" id="JAUUCC010000017">
    <property type="protein sequence ID" value="MEE2050591.1"/>
    <property type="molecule type" value="Genomic_DNA"/>
</dbReference>
<evidence type="ECO:0000256" key="3">
    <source>
        <dbReference type="ARBA" id="ARBA00022692"/>
    </source>
</evidence>
<feature type="transmembrane region" description="Helical" evidence="6">
    <location>
        <begin position="219"/>
        <end position="238"/>
    </location>
</feature>
<sequence>MVTSLGVLAAVCGAGLAAGVLLVIAGTRRAPATTTRTRRIGASWSRRQLSLGLSGLVLGAVGWAVTGWVLAIVIAPLAILGLPYLLGGGKQAQQAITRLEGVEEWVRLLATRLSAGIWVEQALASSAMTAPEAIKPEVERLAARIRSGRTTEDALHAFASELASPVSDLVCAELVQASRSRSHGVAHALTQLAELVSAEVSMHRQIEAERSKPRTTARLVIMLTLGAGVVLAVFGDFMTPYASVTGQLALAGVVACFVLSMVWMRRLTTPQAAPRFLIEEGQG</sequence>
<keyword evidence="4 6" id="KW-1133">Transmembrane helix</keyword>
<dbReference type="PANTHER" id="PTHR35007:SF3">
    <property type="entry name" value="POSSIBLE CONSERVED ALANINE RICH MEMBRANE PROTEIN"/>
    <property type="match status" value="1"/>
</dbReference>
<dbReference type="Gene3D" id="1.20.81.30">
    <property type="entry name" value="Type II secretion system (T2SS), domain F"/>
    <property type="match status" value="1"/>
</dbReference>